<dbReference type="AlphaFoldDB" id="A0A165YR25"/>
<evidence type="ECO:0000313" key="2">
    <source>
        <dbReference type="EMBL" id="KZN97362.1"/>
    </source>
</evidence>
<gene>
    <name evidence="1" type="ORF">AP3564_08890</name>
    <name evidence="2" type="ORF">AZI98_03650</name>
</gene>
<name>A0A165YR25_9BACI</name>
<protein>
    <recommendedName>
        <fullName evidence="5">Spore coat protein</fullName>
    </recommendedName>
</protein>
<dbReference type="STRING" id="33936.AZI98_03650"/>
<keyword evidence="3" id="KW-1185">Reference proteome</keyword>
<proteinExistence type="predicted"/>
<dbReference type="KEGG" id="apak:AP3564_08890"/>
<evidence type="ECO:0000313" key="4">
    <source>
        <dbReference type="Proteomes" id="UP000214606"/>
    </source>
</evidence>
<evidence type="ECO:0008006" key="5">
    <source>
        <dbReference type="Google" id="ProtNLM"/>
    </source>
</evidence>
<reference evidence="2 3" key="1">
    <citation type="submission" date="2016-04" db="EMBL/GenBank/DDBJ databases">
        <title>Draft genome sequence of Aeribacillus pallidus 8m3 from petroleum reservoir.</title>
        <authorList>
            <person name="Poltaraus A.B."/>
            <person name="Nazina T.N."/>
            <person name="Tourova T.P."/>
            <person name="Malakho S.M."/>
            <person name="Korshunova A.V."/>
            <person name="Sokolova D.S."/>
        </authorList>
    </citation>
    <scope>NUCLEOTIDE SEQUENCE [LARGE SCALE GENOMIC DNA]</scope>
    <source>
        <strain evidence="2 3">8m3</strain>
    </source>
</reference>
<reference evidence="1 4" key="2">
    <citation type="submission" date="2016-10" db="EMBL/GenBank/DDBJ databases">
        <title>The whole genome sequencing and assembly of Aeribacillus pallidus KCTC3564 strain.</title>
        <authorList>
            <person name="Lee Y.-J."/>
            <person name="Park M.-K."/>
            <person name="Yi H."/>
            <person name="Bahn Y.-S."/>
            <person name="Kim J.F."/>
            <person name="Lee D.-W."/>
        </authorList>
    </citation>
    <scope>NUCLEOTIDE SEQUENCE [LARGE SCALE GENOMIC DNA]</scope>
    <source>
        <strain evidence="1 4">KCTC3564</strain>
    </source>
</reference>
<dbReference type="Proteomes" id="UP000214606">
    <property type="component" value="Chromosome"/>
</dbReference>
<accession>A0A165YR25</accession>
<evidence type="ECO:0000313" key="1">
    <source>
        <dbReference type="EMBL" id="ASS90330.1"/>
    </source>
</evidence>
<evidence type="ECO:0000313" key="3">
    <source>
        <dbReference type="Proteomes" id="UP000076476"/>
    </source>
</evidence>
<sequence length="88" mass="10448">MMNQMPTNMQNMQQNQVYNEPPQIISVKDQLYLTDMMSWNLIAMKKAHFFASQCQIPEIKAELEKVGEMHHRHYQQILNQLNGNPQMQ</sequence>
<organism evidence="2 3">
    <name type="scientific">Aeribacillus pallidus</name>
    <dbReference type="NCBI Taxonomy" id="33936"/>
    <lineage>
        <taxon>Bacteria</taxon>
        <taxon>Bacillati</taxon>
        <taxon>Bacillota</taxon>
        <taxon>Bacilli</taxon>
        <taxon>Bacillales</taxon>
        <taxon>Bacillaceae</taxon>
        <taxon>Aeribacillus</taxon>
    </lineage>
</organism>
<dbReference type="Proteomes" id="UP000076476">
    <property type="component" value="Unassembled WGS sequence"/>
</dbReference>
<dbReference type="EMBL" id="CP017703">
    <property type="protein sequence ID" value="ASS90330.1"/>
    <property type="molecule type" value="Genomic_DNA"/>
</dbReference>
<dbReference type="EMBL" id="LWBR01000010">
    <property type="protein sequence ID" value="KZN97362.1"/>
    <property type="molecule type" value="Genomic_DNA"/>
</dbReference>